<organism evidence="1 2">
    <name type="scientific">Canicola haemoglobinophilus</name>
    <dbReference type="NCBI Taxonomy" id="733"/>
    <lineage>
        <taxon>Bacteria</taxon>
        <taxon>Pseudomonadati</taxon>
        <taxon>Pseudomonadota</taxon>
        <taxon>Gammaproteobacteria</taxon>
        <taxon>Pasteurellales</taxon>
        <taxon>Pasteurellaceae</taxon>
        <taxon>Canicola</taxon>
    </lineage>
</organism>
<dbReference type="EMBL" id="UGHJ01000001">
    <property type="protein sequence ID" value="STO68902.1"/>
    <property type="molecule type" value="Genomic_DNA"/>
</dbReference>
<dbReference type="Proteomes" id="UP000254496">
    <property type="component" value="Unassembled WGS sequence"/>
</dbReference>
<sequence>MLLKEKGYDDFVKDCVQKGRDELDAGLGVSLEQAKESSRKLIERKAKELESLNGKVAYA</sequence>
<comment type="caution">
    <text evidence="1">The sequence shown here is derived from an EMBL/GenBank/DDBJ whole genome shotgun (WGS) entry which is preliminary data.</text>
</comment>
<dbReference type="AlphaFoldDB" id="A0AB38H9B3"/>
<evidence type="ECO:0000313" key="2">
    <source>
        <dbReference type="Proteomes" id="UP000254496"/>
    </source>
</evidence>
<evidence type="ECO:0000313" key="1">
    <source>
        <dbReference type="EMBL" id="STO68902.1"/>
    </source>
</evidence>
<name>A0AB38H9B3_9PAST</name>
<reference evidence="1 2" key="1">
    <citation type="submission" date="2018-06" db="EMBL/GenBank/DDBJ databases">
        <authorList>
            <consortium name="Pathogen Informatics"/>
            <person name="Doyle S."/>
        </authorList>
    </citation>
    <scope>NUCLEOTIDE SEQUENCE [LARGE SCALE GENOMIC DNA]</scope>
    <source>
        <strain evidence="1 2">NCTC8540</strain>
    </source>
</reference>
<accession>A0AB38H9B3</accession>
<gene>
    <name evidence="1" type="ORF">NCTC8540_01420</name>
</gene>
<proteinExistence type="predicted"/>
<dbReference type="RefSeq" id="WP_115073113.1">
    <property type="nucleotide sequence ID" value="NZ_UGHE01000002.1"/>
</dbReference>
<protein>
    <submittedName>
        <fullName evidence="1">Uncharacterized protein</fullName>
    </submittedName>
</protein>